<dbReference type="SUPFAM" id="SSF55681">
    <property type="entry name" value="Class II aaRS and biotin synthetases"/>
    <property type="match status" value="1"/>
</dbReference>
<evidence type="ECO:0000256" key="9">
    <source>
        <dbReference type="ARBA" id="ARBA00022833"/>
    </source>
</evidence>
<evidence type="ECO:0000256" key="7">
    <source>
        <dbReference type="ARBA" id="ARBA00022723"/>
    </source>
</evidence>
<dbReference type="Gene3D" id="2.40.30.130">
    <property type="match status" value="1"/>
</dbReference>
<reference evidence="15" key="1">
    <citation type="submission" date="2020-05" db="EMBL/GenBank/DDBJ databases">
        <authorList>
            <person name="Chiriac C."/>
            <person name="Salcher M."/>
            <person name="Ghai R."/>
            <person name="Kavagutti S V."/>
        </authorList>
    </citation>
    <scope>NUCLEOTIDE SEQUENCE</scope>
</reference>
<evidence type="ECO:0000256" key="8">
    <source>
        <dbReference type="ARBA" id="ARBA00022741"/>
    </source>
</evidence>
<keyword evidence="12" id="KW-0648">Protein biosynthesis</keyword>
<protein>
    <recommendedName>
        <fullName evidence="4">Alanine--tRNA ligase</fullName>
        <ecNumber evidence="3">6.1.1.7</ecNumber>
    </recommendedName>
</protein>
<dbReference type="SMART" id="SM00863">
    <property type="entry name" value="tRNA_SAD"/>
    <property type="match status" value="1"/>
</dbReference>
<evidence type="ECO:0000256" key="13">
    <source>
        <dbReference type="ARBA" id="ARBA00023146"/>
    </source>
</evidence>
<evidence type="ECO:0000259" key="14">
    <source>
        <dbReference type="PROSITE" id="PS50860"/>
    </source>
</evidence>
<dbReference type="InterPro" id="IPR050058">
    <property type="entry name" value="Ala-tRNA_ligase"/>
</dbReference>
<dbReference type="Gene3D" id="3.30.930.10">
    <property type="entry name" value="Bira Bifunctional Protein, Domain 2"/>
    <property type="match status" value="1"/>
</dbReference>
<dbReference type="GO" id="GO:0005829">
    <property type="term" value="C:cytosol"/>
    <property type="evidence" value="ECO:0007669"/>
    <property type="project" value="TreeGrafter"/>
</dbReference>
<dbReference type="PROSITE" id="PS50860">
    <property type="entry name" value="AA_TRNA_LIGASE_II_ALA"/>
    <property type="match status" value="1"/>
</dbReference>
<dbReference type="GO" id="GO:0004813">
    <property type="term" value="F:alanine-tRNA ligase activity"/>
    <property type="evidence" value="ECO:0007669"/>
    <property type="project" value="UniProtKB-EC"/>
</dbReference>
<dbReference type="Pfam" id="PF01411">
    <property type="entry name" value="tRNA-synt_2c"/>
    <property type="match status" value="1"/>
</dbReference>
<dbReference type="InterPro" id="IPR023033">
    <property type="entry name" value="Ala_tRNA_ligase_euk/bac"/>
</dbReference>
<evidence type="ECO:0000256" key="6">
    <source>
        <dbReference type="ARBA" id="ARBA00022598"/>
    </source>
</evidence>
<dbReference type="GO" id="GO:0002161">
    <property type="term" value="F:aminoacyl-tRNA deacylase activity"/>
    <property type="evidence" value="ECO:0007669"/>
    <property type="project" value="TreeGrafter"/>
</dbReference>
<keyword evidence="13" id="KW-0030">Aminoacyl-tRNA synthetase</keyword>
<evidence type="ECO:0000256" key="1">
    <source>
        <dbReference type="ARBA" id="ARBA00001947"/>
    </source>
</evidence>
<dbReference type="SUPFAM" id="SSF55186">
    <property type="entry name" value="ThrRS/AlaRS common domain"/>
    <property type="match status" value="1"/>
</dbReference>
<keyword evidence="8" id="KW-0547">Nucleotide-binding</keyword>
<feature type="domain" description="Alanyl-transfer RNA synthetases family profile" evidence="14">
    <location>
        <begin position="1"/>
        <end position="614"/>
    </location>
</feature>
<dbReference type="Gene3D" id="3.30.980.10">
    <property type="entry name" value="Threonyl-trna Synthetase, Chain A, domain 2"/>
    <property type="match status" value="1"/>
</dbReference>
<dbReference type="InterPro" id="IPR018163">
    <property type="entry name" value="Thr/Ala-tRNA-synth_IIc_edit"/>
</dbReference>
<dbReference type="CDD" id="cd00673">
    <property type="entry name" value="AlaRS_core"/>
    <property type="match status" value="1"/>
</dbReference>
<dbReference type="InterPro" id="IPR045864">
    <property type="entry name" value="aa-tRNA-synth_II/BPL/LPL"/>
</dbReference>
<dbReference type="GO" id="GO:0000049">
    <property type="term" value="F:tRNA binding"/>
    <property type="evidence" value="ECO:0007669"/>
    <property type="project" value="UniProtKB-KW"/>
</dbReference>
<keyword evidence="11" id="KW-0694">RNA-binding</keyword>
<dbReference type="InterPro" id="IPR018165">
    <property type="entry name" value="Ala-tRNA-synth_IIc_core"/>
</dbReference>
<comment type="cofactor">
    <cofactor evidence="1">
        <name>Zn(2+)</name>
        <dbReference type="ChEBI" id="CHEBI:29105"/>
    </cofactor>
</comment>
<keyword evidence="9" id="KW-0862">Zinc</keyword>
<organism evidence="15">
    <name type="scientific">freshwater metagenome</name>
    <dbReference type="NCBI Taxonomy" id="449393"/>
    <lineage>
        <taxon>unclassified sequences</taxon>
        <taxon>metagenomes</taxon>
        <taxon>ecological metagenomes</taxon>
    </lineage>
</organism>
<dbReference type="FunFam" id="3.30.54.20:FF:000001">
    <property type="entry name" value="Alanine--tRNA ligase"/>
    <property type="match status" value="1"/>
</dbReference>
<dbReference type="InterPro" id="IPR012947">
    <property type="entry name" value="tRNA_SAD"/>
</dbReference>
<dbReference type="PANTHER" id="PTHR11777:SF9">
    <property type="entry name" value="ALANINE--TRNA LIGASE, CYTOPLASMIC"/>
    <property type="match status" value="1"/>
</dbReference>
<dbReference type="FunFam" id="3.10.310.40:FF:000001">
    <property type="entry name" value="Alanine--tRNA ligase"/>
    <property type="match status" value="1"/>
</dbReference>
<dbReference type="PRINTS" id="PR00980">
    <property type="entry name" value="TRNASYNTHALA"/>
</dbReference>
<dbReference type="Pfam" id="PF02272">
    <property type="entry name" value="DHHA1"/>
    <property type="match status" value="1"/>
</dbReference>
<evidence type="ECO:0000256" key="4">
    <source>
        <dbReference type="ARBA" id="ARBA00017959"/>
    </source>
</evidence>
<evidence type="ECO:0000256" key="5">
    <source>
        <dbReference type="ARBA" id="ARBA00022555"/>
    </source>
</evidence>
<evidence type="ECO:0000256" key="2">
    <source>
        <dbReference type="ARBA" id="ARBA00008226"/>
    </source>
</evidence>
<dbReference type="InterPro" id="IPR009000">
    <property type="entry name" value="Transl_B-barrel_sf"/>
</dbReference>
<dbReference type="PANTHER" id="PTHR11777">
    <property type="entry name" value="ALANYL-TRNA SYNTHETASE"/>
    <property type="match status" value="1"/>
</dbReference>
<dbReference type="Gene3D" id="3.10.310.40">
    <property type="match status" value="1"/>
</dbReference>
<keyword evidence="6" id="KW-0436">Ligase</keyword>
<dbReference type="InterPro" id="IPR002318">
    <property type="entry name" value="Ala-tRNA-lgiase_IIc"/>
</dbReference>
<evidence type="ECO:0000256" key="3">
    <source>
        <dbReference type="ARBA" id="ARBA00013168"/>
    </source>
</evidence>
<keyword evidence="7" id="KW-0479">Metal-binding</keyword>
<comment type="similarity">
    <text evidence="2">Belongs to the class-II aminoacyl-tRNA synthetase family.</text>
</comment>
<dbReference type="SUPFAM" id="SSF101353">
    <property type="entry name" value="Putative anticodon-binding domain of alanyl-tRNA synthetase (AlaRS)"/>
    <property type="match status" value="1"/>
</dbReference>
<gene>
    <name evidence="15" type="ORF">UFOPK3889_00279</name>
</gene>
<dbReference type="SUPFAM" id="SSF50447">
    <property type="entry name" value="Translation proteins"/>
    <property type="match status" value="1"/>
</dbReference>
<dbReference type="InterPro" id="IPR018164">
    <property type="entry name" value="Ala-tRNA-synth_IIc_N"/>
</dbReference>
<name>A0A6J7LQB6_9ZZZZ</name>
<sequence length="773" mass="84195">MGNFSFGDYFKSKAIPWSWEFVTETLGFDGDRIWVTVHTSDDEAEAMWHEEVGVPMDRIQRLGDKDNFWQMGDTGPCGPCSELHIDRGSEFGPPGGPLNDPHGDRFMEFWNLVFMQYNQSSDGSRVALPKPSIDTGAGLERILALLQGKDSVWETDAIFPIVEAAQSVTGSSYKIGDYEDRASFSLRVLAEHARSSTMLVNDGVFPSNEGRGYVLRRIIRRAVRHAYLLGTEKLVMPALVESAISTMGEAYPDVIAQKDFILGVLTKEEERFRQTLKTGLSILETELNQADEKHVVSGSTAFLLHDTYGFPLEVTQEIVAERELSVDLDGFRVEMDQQRQRAKAARKGNVADDSRIDLYREVMESHGTGAFVGYERESCLTKVLAIIPDDDGLFDVFLEQTPFYAESGGQVGDTGFLTSASGNYEVLDTTYALPGLRRHLCRVISGTLLINQEVDASIDVLRRTAIRRHHTATHILHWALREVLGEHVKQAGSLVNDERLRFDFSHYDSLTIDQLKRIEDLANTLTLDNAAVTSLETSKDEALEKGAIAFFGDKYGDQVRVLSAGPSVELCGGTHVTATGDIGLIHIISEGSVGANLRRIEAVAGIRSLELLQREQRSLNEAATLLGTSSQELLVGVHRKLDEFKAVQDENKILRSRLAVFGATSLAQGAHEGIVVARVDELSPGDLRELALAVRQQVGIRAVVLGGLTPEGGVSLVAAVTPSSGLSATALIKDAAKVVGGGGGGKGDIATAGGKLPEHLPEALRLAEVAARS</sequence>
<evidence type="ECO:0000256" key="10">
    <source>
        <dbReference type="ARBA" id="ARBA00022840"/>
    </source>
</evidence>
<dbReference type="NCBIfam" id="TIGR00344">
    <property type="entry name" value="alaS"/>
    <property type="match status" value="1"/>
</dbReference>
<evidence type="ECO:0000256" key="11">
    <source>
        <dbReference type="ARBA" id="ARBA00022884"/>
    </source>
</evidence>
<dbReference type="Pfam" id="PF07973">
    <property type="entry name" value="tRNA_SAD"/>
    <property type="match status" value="1"/>
</dbReference>
<dbReference type="FunFam" id="3.30.980.10:FF:000004">
    <property type="entry name" value="Alanine--tRNA ligase, cytoplasmic"/>
    <property type="match status" value="1"/>
</dbReference>
<evidence type="ECO:0000313" key="15">
    <source>
        <dbReference type="EMBL" id="CAB4967939.1"/>
    </source>
</evidence>
<dbReference type="GO" id="GO:0005524">
    <property type="term" value="F:ATP binding"/>
    <property type="evidence" value="ECO:0007669"/>
    <property type="project" value="UniProtKB-KW"/>
</dbReference>
<dbReference type="InterPro" id="IPR003156">
    <property type="entry name" value="DHHA1_dom"/>
</dbReference>
<dbReference type="Gene3D" id="3.30.54.20">
    <property type="match status" value="1"/>
</dbReference>
<dbReference type="InterPro" id="IPR018162">
    <property type="entry name" value="Ala-tRNA-ligase_IIc_anticod-bd"/>
</dbReference>
<evidence type="ECO:0000256" key="12">
    <source>
        <dbReference type="ARBA" id="ARBA00022917"/>
    </source>
</evidence>
<dbReference type="EMBL" id="CAFBNZ010000031">
    <property type="protein sequence ID" value="CAB4967939.1"/>
    <property type="molecule type" value="Genomic_DNA"/>
</dbReference>
<dbReference type="GO" id="GO:0006419">
    <property type="term" value="P:alanyl-tRNA aminoacylation"/>
    <property type="evidence" value="ECO:0007669"/>
    <property type="project" value="InterPro"/>
</dbReference>
<keyword evidence="5" id="KW-0820">tRNA-binding</keyword>
<proteinExistence type="inferred from homology"/>
<dbReference type="EC" id="6.1.1.7" evidence="3"/>
<dbReference type="AlphaFoldDB" id="A0A6J7LQB6"/>
<dbReference type="GO" id="GO:0046872">
    <property type="term" value="F:metal ion binding"/>
    <property type="evidence" value="ECO:0007669"/>
    <property type="project" value="UniProtKB-KW"/>
</dbReference>
<accession>A0A6J7LQB6</accession>
<dbReference type="HAMAP" id="MF_00036_B">
    <property type="entry name" value="Ala_tRNA_synth_B"/>
    <property type="match status" value="1"/>
</dbReference>
<keyword evidence="10" id="KW-0067">ATP-binding</keyword>